<proteinExistence type="inferred from homology"/>
<evidence type="ECO:0000256" key="5">
    <source>
        <dbReference type="SAM" id="SignalP"/>
    </source>
</evidence>
<dbReference type="GO" id="GO:0005737">
    <property type="term" value="C:cytoplasm"/>
    <property type="evidence" value="ECO:0007669"/>
    <property type="project" value="UniProtKB-SubCell"/>
</dbReference>
<accession>A0A096FH66</accession>
<dbReference type="AlphaFoldDB" id="A0A096FH66"/>
<dbReference type="PANTHER" id="PTHR48098:SF3">
    <property type="entry name" value="IRON(III) ENTEROBACTIN ESTERASE"/>
    <property type="match status" value="1"/>
</dbReference>
<evidence type="ECO:0000256" key="2">
    <source>
        <dbReference type="ARBA" id="ARBA00022490"/>
    </source>
</evidence>
<dbReference type="Gene3D" id="2.60.40.10">
    <property type="entry name" value="Immunoglobulins"/>
    <property type="match status" value="1"/>
</dbReference>
<protein>
    <submittedName>
        <fullName evidence="7">Esterase</fullName>
    </submittedName>
</protein>
<comment type="subcellular location">
    <subcellularLocation>
        <location evidence="1">Cytoplasm</location>
    </subcellularLocation>
</comment>
<dbReference type="SUPFAM" id="SSF53474">
    <property type="entry name" value="alpha/beta-Hydrolases"/>
    <property type="match status" value="1"/>
</dbReference>
<evidence type="ECO:0000256" key="1">
    <source>
        <dbReference type="ARBA" id="ARBA00004496"/>
    </source>
</evidence>
<dbReference type="InterPro" id="IPR014756">
    <property type="entry name" value="Ig_E-set"/>
</dbReference>
<evidence type="ECO:0000313" key="8">
    <source>
        <dbReference type="Proteomes" id="UP000029553"/>
    </source>
</evidence>
<comment type="caution">
    <text evidence="7">The sequence shown here is derived from an EMBL/GenBank/DDBJ whole genome shotgun (WGS) entry which is preliminary data.</text>
</comment>
<dbReference type="GO" id="GO:0006826">
    <property type="term" value="P:iron ion transport"/>
    <property type="evidence" value="ECO:0007669"/>
    <property type="project" value="InterPro"/>
</dbReference>
<dbReference type="InterPro" id="IPR021764">
    <property type="entry name" value="Enterochelin_esterase_N"/>
</dbReference>
<keyword evidence="5" id="KW-0732">Signal</keyword>
<feature type="domain" description="Enterochelin esterase N-terminal" evidence="6">
    <location>
        <begin position="253"/>
        <end position="363"/>
    </location>
</feature>
<evidence type="ECO:0000256" key="4">
    <source>
        <dbReference type="ARBA" id="ARBA00024201"/>
    </source>
</evidence>
<feature type="signal peptide" evidence="5">
    <location>
        <begin position="1"/>
        <end position="50"/>
    </location>
</feature>
<name>A0A096FH66_COMTE</name>
<dbReference type="Proteomes" id="UP000029553">
    <property type="component" value="Unassembled WGS sequence"/>
</dbReference>
<comment type="similarity">
    <text evidence="4">Belongs to the Fes family.</text>
</comment>
<organism evidence="7 8">
    <name type="scientific">Comamonas testosteroni</name>
    <name type="common">Pseudomonas testosteroni</name>
    <dbReference type="NCBI Taxonomy" id="285"/>
    <lineage>
        <taxon>Bacteria</taxon>
        <taxon>Pseudomonadati</taxon>
        <taxon>Pseudomonadota</taxon>
        <taxon>Betaproteobacteria</taxon>
        <taxon>Burkholderiales</taxon>
        <taxon>Comamonadaceae</taxon>
        <taxon>Comamonas</taxon>
    </lineage>
</organism>
<dbReference type="Gene3D" id="3.40.50.1820">
    <property type="entry name" value="alpha/beta hydrolase"/>
    <property type="match status" value="1"/>
</dbReference>
<dbReference type="InterPro" id="IPR050583">
    <property type="entry name" value="Mycobacterial_A85_antigen"/>
</dbReference>
<sequence length="626" mass="67149">MHENHQGLPLPLRLPLPVTGHRPSGKGLRSLLVPGLLAAASVAIASPASAAGAARPLPADTAQSAAKAAASLTLGEPLSGRLAPGQRLSLQLQAPAGAVVRGNLQALGVVLDVQTPDGRHLRRLSQGAGADHAFTWQSRGMAKERLVLRAEKVQPYAWAANGVSAAQDGRSDAPTYAAPSPGAYELTITQVLAPLAAGHAPAAEIEPEPLRSPRLKALQARLAQGGDGRSFWQEMQREGTPLIEPWDAEHQLVSFVWRGAGQSVRLFGSPSGNHEPLQRLGSSDVWWASFVMPRDARLSYGFAPDVPAVSADAMIQRRAILSTLQRDPLNRQSWGRSADLQAVQDRYDGRSVLTLAKAPPQPWSQSRASVATGQLQRHWLGSQALGNGRDIWIYKPQGWQQADAAQRSLLVLFDAQAYLRQVPTPAIIDNLMADGLLPATAVVLVANGAGDARSRELPPNPEFADFMGRQLMPWLKAQGIAAGAERTVIAGSSYGGLASSYVALRYPQWFGNVLSLSGSYWWAPKGEPPNWLARQYLQSPQLPIRFYLDAGIYEGTRGGQAGIRETSQELGDVLRAKGNKVVQRVHSTGHDYVHWQGSLACGLLALTGREPSTEALKEQVEQACGL</sequence>
<gene>
    <name evidence="7" type="ORF">P353_13580</name>
</gene>
<dbReference type="Pfam" id="PF00756">
    <property type="entry name" value="Esterase"/>
    <property type="match status" value="1"/>
</dbReference>
<dbReference type="InterPro" id="IPR000801">
    <property type="entry name" value="Esterase-like"/>
</dbReference>
<dbReference type="InterPro" id="IPR029058">
    <property type="entry name" value="AB_hydrolase_fold"/>
</dbReference>
<evidence type="ECO:0000256" key="3">
    <source>
        <dbReference type="ARBA" id="ARBA00022801"/>
    </source>
</evidence>
<dbReference type="PANTHER" id="PTHR48098">
    <property type="entry name" value="ENTEROCHELIN ESTERASE-RELATED"/>
    <property type="match status" value="1"/>
</dbReference>
<keyword evidence="2" id="KW-0963">Cytoplasm</keyword>
<reference evidence="7 8" key="1">
    <citation type="submission" date="2013-09" db="EMBL/GenBank/DDBJ databases">
        <title>High correlation between genotypes and phenotypes of environmental bacteria Comamonas testosteroni strains.</title>
        <authorList>
            <person name="Liu L."/>
            <person name="Zhu W."/>
            <person name="Xia X."/>
            <person name="Xu B."/>
            <person name="Luo M."/>
            <person name="Wang G."/>
        </authorList>
    </citation>
    <scope>NUCLEOTIDE SEQUENCE [LARGE SCALE GENOMIC DNA]</scope>
    <source>
        <strain evidence="7 8">JL40</strain>
    </source>
</reference>
<dbReference type="SUPFAM" id="SSF81296">
    <property type="entry name" value="E set domains"/>
    <property type="match status" value="1"/>
</dbReference>
<dbReference type="EMBL" id="AWOR01000046">
    <property type="protein sequence ID" value="KGH29686.1"/>
    <property type="molecule type" value="Genomic_DNA"/>
</dbReference>
<keyword evidence="3" id="KW-0378">Hydrolase</keyword>
<dbReference type="GO" id="GO:0005506">
    <property type="term" value="F:iron ion binding"/>
    <property type="evidence" value="ECO:0007669"/>
    <property type="project" value="InterPro"/>
</dbReference>
<dbReference type="Pfam" id="PF11806">
    <property type="entry name" value="Enterochelin_N"/>
    <property type="match status" value="1"/>
</dbReference>
<dbReference type="InterPro" id="IPR013783">
    <property type="entry name" value="Ig-like_fold"/>
</dbReference>
<dbReference type="GO" id="GO:0008849">
    <property type="term" value="F:enterochelin esterase activity"/>
    <property type="evidence" value="ECO:0007669"/>
    <property type="project" value="InterPro"/>
</dbReference>
<evidence type="ECO:0000313" key="7">
    <source>
        <dbReference type="EMBL" id="KGH29686.1"/>
    </source>
</evidence>
<feature type="chain" id="PRO_5001926115" evidence="5">
    <location>
        <begin position="51"/>
        <end position="626"/>
    </location>
</feature>
<evidence type="ECO:0000259" key="6">
    <source>
        <dbReference type="Pfam" id="PF11806"/>
    </source>
</evidence>